<keyword evidence="1" id="KW-0812">Transmembrane</keyword>
<evidence type="ECO:0000313" key="3">
    <source>
        <dbReference type="Proteomes" id="UP001139447"/>
    </source>
</evidence>
<organism evidence="2 3">
    <name type="scientific">Variovorax terrae</name>
    <dbReference type="NCBI Taxonomy" id="2923278"/>
    <lineage>
        <taxon>Bacteria</taxon>
        <taxon>Pseudomonadati</taxon>
        <taxon>Pseudomonadota</taxon>
        <taxon>Betaproteobacteria</taxon>
        <taxon>Burkholderiales</taxon>
        <taxon>Comamonadaceae</taxon>
        <taxon>Variovorax</taxon>
    </lineage>
</organism>
<evidence type="ECO:0000313" key="2">
    <source>
        <dbReference type="EMBL" id="MCJ0765158.1"/>
    </source>
</evidence>
<proteinExistence type="predicted"/>
<gene>
    <name evidence="2" type="ORF">MMF98_18240</name>
</gene>
<feature type="transmembrane region" description="Helical" evidence="1">
    <location>
        <begin position="91"/>
        <end position="114"/>
    </location>
</feature>
<dbReference type="AlphaFoldDB" id="A0A9X1W3C5"/>
<keyword evidence="3" id="KW-1185">Reference proteome</keyword>
<accession>A0A9X1W3C5</accession>
<reference evidence="2" key="1">
    <citation type="submission" date="2022-03" db="EMBL/GenBank/DDBJ databases">
        <authorList>
            <person name="Woo C.Y."/>
        </authorList>
    </citation>
    <scope>NUCLEOTIDE SEQUENCE</scope>
    <source>
        <strain evidence="2">CYS-02</strain>
    </source>
</reference>
<comment type="caution">
    <text evidence="2">The sequence shown here is derived from an EMBL/GenBank/DDBJ whole genome shotgun (WGS) entry which is preliminary data.</text>
</comment>
<dbReference type="RefSeq" id="WP_243308272.1">
    <property type="nucleotide sequence ID" value="NZ_JALGBI010000002.1"/>
</dbReference>
<dbReference type="Proteomes" id="UP001139447">
    <property type="component" value="Unassembled WGS sequence"/>
</dbReference>
<sequence length="147" mass="15551">MHRPVSHRRLTPWTWLVLLLVLLQVLGPLVHGHFGASRLAGWHVHLSKAPTYQAPRSAEAAAAVPSSPGDASEGAAVSVEPGLRAVFASPAIFLALAPAFFAVLALLPGLYLAATARRAARVRRVLFTPRSRPPNAPPPALAPPVFS</sequence>
<name>A0A9X1W3C5_9BURK</name>
<keyword evidence="1" id="KW-0472">Membrane</keyword>
<dbReference type="EMBL" id="JALGBI010000002">
    <property type="protein sequence ID" value="MCJ0765158.1"/>
    <property type="molecule type" value="Genomic_DNA"/>
</dbReference>
<protein>
    <submittedName>
        <fullName evidence="2">Uncharacterized protein</fullName>
    </submittedName>
</protein>
<keyword evidence="1" id="KW-1133">Transmembrane helix</keyword>
<evidence type="ECO:0000256" key="1">
    <source>
        <dbReference type="SAM" id="Phobius"/>
    </source>
</evidence>